<evidence type="ECO:0000259" key="3">
    <source>
        <dbReference type="Pfam" id="PF02775"/>
    </source>
</evidence>
<dbReference type="SUPFAM" id="SSF52518">
    <property type="entry name" value="Thiamin diphosphate-binding fold (THDP-binding)"/>
    <property type="match status" value="2"/>
</dbReference>
<evidence type="ECO:0000256" key="2">
    <source>
        <dbReference type="ARBA" id="ARBA00023052"/>
    </source>
</evidence>
<dbReference type="CDD" id="cd07035">
    <property type="entry name" value="TPP_PYR_POX_like"/>
    <property type="match status" value="1"/>
</dbReference>
<comment type="similarity">
    <text evidence="1">Belongs to the TPP enzyme family.</text>
</comment>
<dbReference type="PANTHER" id="PTHR18968">
    <property type="entry name" value="THIAMINE PYROPHOSPHATE ENZYMES"/>
    <property type="match status" value="1"/>
</dbReference>
<dbReference type="Pfam" id="PF02775">
    <property type="entry name" value="TPP_enzyme_C"/>
    <property type="match status" value="1"/>
</dbReference>
<name>Q6SGZ3_9BACT</name>
<proteinExistence type="inferred from homology"/>
<dbReference type="NCBIfam" id="NF005760">
    <property type="entry name" value="PRK07586.1"/>
    <property type="match status" value="1"/>
</dbReference>
<protein>
    <submittedName>
        <fullName evidence="5">Thiamine pyrophosphate-binding domain protein</fullName>
    </submittedName>
</protein>
<dbReference type="EMBL" id="AY458640">
    <property type="protein sequence ID" value="AAR37826.1"/>
    <property type="molecule type" value="Genomic_DNA"/>
</dbReference>
<dbReference type="CDD" id="cd02002">
    <property type="entry name" value="TPP_BFDC"/>
    <property type="match status" value="1"/>
</dbReference>
<dbReference type="Pfam" id="PF02776">
    <property type="entry name" value="TPP_enzyme_N"/>
    <property type="match status" value="1"/>
</dbReference>
<dbReference type="InterPro" id="IPR045229">
    <property type="entry name" value="TPP_enz"/>
</dbReference>
<dbReference type="GO" id="GO:0030976">
    <property type="term" value="F:thiamine pyrophosphate binding"/>
    <property type="evidence" value="ECO:0007669"/>
    <property type="project" value="InterPro"/>
</dbReference>
<reference evidence="5" key="2">
    <citation type="submission" date="2003-12" db="EMBL/GenBank/DDBJ databases">
        <title>Monterey Bay Coastal Ocean Microbial Observatory environmental clone sequencing.</title>
        <authorList>
            <person name="DeLong E.F."/>
        </authorList>
    </citation>
    <scope>NUCLEOTIDE SEQUENCE</scope>
</reference>
<dbReference type="GO" id="GO:0003984">
    <property type="term" value="F:acetolactate synthase activity"/>
    <property type="evidence" value="ECO:0007669"/>
    <property type="project" value="TreeGrafter"/>
</dbReference>
<dbReference type="AlphaFoldDB" id="Q6SGZ3"/>
<dbReference type="InterPro" id="IPR012001">
    <property type="entry name" value="Thiamin_PyroP_enz_TPP-bd_dom"/>
</dbReference>
<feature type="domain" description="Thiamine pyrophosphate enzyme N-terminal TPP-binding" evidence="4">
    <location>
        <begin position="8"/>
        <end position="113"/>
    </location>
</feature>
<dbReference type="InterPro" id="IPR029035">
    <property type="entry name" value="DHS-like_NAD/FAD-binding_dom"/>
</dbReference>
<gene>
    <name evidence="5" type="ORF">MBMO_EBAC000-65D02.20</name>
</gene>
<feature type="domain" description="Thiamine pyrophosphate enzyme TPP-binding" evidence="3">
    <location>
        <begin position="380"/>
        <end position="519"/>
    </location>
</feature>
<dbReference type="Gene3D" id="3.40.50.1220">
    <property type="entry name" value="TPP-binding domain"/>
    <property type="match status" value="1"/>
</dbReference>
<organism evidence="5">
    <name type="scientific">uncultured marine bacterium 443</name>
    <dbReference type="NCBI Taxonomy" id="257393"/>
    <lineage>
        <taxon>Bacteria</taxon>
        <taxon>environmental samples</taxon>
    </lineage>
</organism>
<keyword evidence="2" id="KW-0786">Thiamine pyrophosphate</keyword>
<dbReference type="Gene3D" id="3.40.50.970">
    <property type="match status" value="2"/>
</dbReference>
<dbReference type="GO" id="GO:0050660">
    <property type="term" value="F:flavin adenine dinucleotide binding"/>
    <property type="evidence" value="ECO:0007669"/>
    <property type="project" value="TreeGrafter"/>
</dbReference>
<evidence type="ECO:0000256" key="1">
    <source>
        <dbReference type="ARBA" id="ARBA00007812"/>
    </source>
</evidence>
<evidence type="ECO:0000259" key="4">
    <source>
        <dbReference type="Pfam" id="PF02776"/>
    </source>
</evidence>
<dbReference type="InterPro" id="IPR011766">
    <property type="entry name" value="TPP_enzyme_TPP-bd"/>
</dbReference>
<evidence type="ECO:0000313" key="5">
    <source>
        <dbReference type="EMBL" id="AAR37826.1"/>
    </source>
</evidence>
<reference evidence="5" key="1">
    <citation type="submission" date="2003-11" db="EMBL/GenBank/DDBJ databases">
        <authorList>
            <person name="Heidelberg J.F."/>
            <person name="Eisen J.A."/>
            <person name="Nelson W.C."/>
            <person name="DeLong E.F."/>
        </authorList>
    </citation>
    <scope>NUCLEOTIDE SEQUENCE</scope>
</reference>
<accession>Q6SGZ3</accession>
<sequence length="521" mass="54701">MSSGYPTMNGADLLIKKLADAGVTACFANPGTSEMQLVAALDKEPRIRAILGLFEGVVTGAADGFGRMTDSPALTLLHLGPGYANGIANLHNASRARVPVLNMIGDHATHHLELDAPLTSDIKGLTAAVCSWTGTSTSADDLAEVGLQAWQESLVYPGQVTAFIAPANHAWDPTSADVQVPEIPPPNKCSNKQISDAAEALMSGRATALFMGGHALREDGLYQAGRVAEATGARLITETFFTRQSRGAGRVETERLPYFGEMAAEHLQNLDTLIFVGAKPPVSFFAYPGKPGWLSPDTANLIRLGDARVDTVDSLKRLADSLGAPSQVSNVAQRVEHELAQGPINAVELGKVIANRLPEGAIVSDEGATNGLGAFLLTNNAAPHDWLTLTGGAIGQGLPLALGAAVACPNRKVLALEADGSAMYTVQSLWTMVRENLDVTVLILNNGSYAILNIELARVGVESPGPTALSLLDLTNPAIQWTDIARGMGMAAQRVETVAELDTAMANAMSEPGPRLIEVLL</sequence>
<dbReference type="SUPFAM" id="SSF52467">
    <property type="entry name" value="DHS-like NAD/FAD-binding domain"/>
    <property type="match status" value="1"/>
</dbReference>
<dbReference type="InterPro" id="IPR029061">
    <property type="entry name" value="THDP-binding"/>
</dbReference>
<dbReference type="PANTHER" id="PTHR18968:SF86">
    <property type="entry name" value="ACETOLACTATE SYNTHASE LARGE SUBUNIT ILVX-RELATED"/>
    <property type="match status" value="1"/>
</dbReference>